<dbReference type="Gene3D" id="1.10.340.30">
    <property type="entry name" value="Hypothetical protein, domain 2"/>
    <property type="match status" value="1"/>
</dbReference>
<comment type="similarity">
    <text evidence="3 14">Belongs to the Nth/MutY family.</text>
</comment>
<dbReference type="InterPro" id="IPR005760">
    <property type="entry name" value="A/G_AdeGlyc_MutY"/>
</dbReference>
<keyword evidence="12" id="KW-0234">DNA repair</keyword>
<evidence type="ECO:0000256" key="2">
    <source>
        <dbReference type="ARBA" id="ARBA00002933"/>
    </source>
</evidence>
<keyword evidence="6" id="KW-0004">4Fe-4S</keyword>
<dbReference type="PROSITE" id="PS01155">
    <property type="entry name" value="ENDONUCLEASE_III_2"/>
    <property type="match status" value="1"/>
</dbReference>
<dbReference type="SMART" id="SM00478">
    <property type="entry name" value="ENDO3c"/>
    <property type="match status" value="1"/>
</dbReference>
<keyword evidence="7" id="KW-0479">Metal-binding</keyword>
<dbReference type="InterPro" id="IPR044298">
    <property type="entry name" value="MIG/MutY"/>
</dbReference>
<dbReference type="InterPro" id="IPR023170">
    <property type="entry name" value="HhH_base_excis_C"/>
</dbReference>
<dbReference type="GO" id="GO:0046872">
    <property type="term" value="F:metal ion binding"/>
    <property type="evidence" value="ECO:0007669"/>
    <property type="project" value="UniProtKB-UniRule"/>
</dbReference>
<gene>
    <name evidence="16" type="ORF">HGMM_F19G07C11</name>
</gene>
<dbReference type="InterPro" id="IPR011257">
    <property type="entry name" value="DNA_glycosylase"/>
</dbReference>
<evidence type="ECO:0000313" key="16">
    <source>
        <dbReference type="EMBL" id="BAL54760.1"/>
    </source>
</evidence>
<dbReference type="GO" id="GO:0034039">
    <property type="term" value="F:8-oxo-7,8-dihydroguanine DNA N-glycosylase activity"/>
    <property type="evidence" value="ECO:0007669"/>
    <property type="project" value="TreeGrafter"/>
</dbReference>
<keyword evidence="11" id="KW-0411">Iron-sulfur</keyword>
<dbReference type="InterPro" id="IPR000445">
    <property type="entry name" value="HhH_motif"/>
</dbReference>
<evidence type="ECO:0000256" key="3">
    <source>
        <dbReference type="ARBA" id="ARBA00008343"/>
    </source>
</evidence>
<name>H5SF24_9CHLR</name>
<evidence type="ECO:0000256" key="10">
    <source>
        <dbReference type="ARBA" id="ARBA00023004"/>
    </source>
</evidence>
<dbReference type="GO" id="GO:0000701">
    <property type="term" value="F:purine-specific mismatch base pair DNA N-glycosylase activity"/>
    <property type="evidence" value="ECO:0007669"/>
    <property type="project" value="UniProtKB-EC"/>
</dbReference>
<dbReference type="GO" id="GO:0006298">
    <property type="term" value="P:mismatch repair"/>
    <property type="evidence" value="ECO:0007669"/>
    <property type="project" value="TreeGrafter"/>
</dbReference>
<accession>H5SF24</accession>
<evidence type="ECO:0000256" key="11">
    <source>
        <dbReference type="ARBA" id="ARBA00023014"/>
    </source>
</evidence>
<comment type="catalytic activity">
    <reaction evidence="1 14">
        <text>Hydrolyzes free adenine bases from 7,8-dihydro-8-oxoguanine:adenine mismatched double-stranded DNA, leaving an apurinic site.</text>
        <dbReference type="EC" id="3.2.2.31"/>
    </reaction>
</comment>
<dbReference type="EMBL" id="AP011699">
    <property type="protein sequence ID" value="BAL54760.1"/>
    <property type="molecule type" value="Genomic_DNA"/>
</dbReference>
<dbReference type="Pfam" id="PF00633">
    <property type="entry name" value="HHH"/>
    <property type="match status" value="1"/>
</dbReference>
<dbReference type="CDD" id="cd00056">
    <property type="entry name" value="ENDO3c"/>
    <property type="match status" value="1"/>
</dbReference>
<keyword evidence="10 14" id="KW-0408">Iron</keyword>
<reference evidence="16" key="1">
    <citation type="journal article" date="2005" name="Environ. Microbiol.">
        <title>Genetic and functional properties of uncultivated thermophilic crenarchaeotes from a subsurface gold mine as revealed by analysis of genome fragments.</title>
        <authorList>
            <person name="Nunoura T."/>
            <person name="Hirayama H."/>
            <person name="Takami H."/>
            <person name="Oida H."/>
            <person name="Nishi S."/>
            <person name="Shimamura S."/>
            <person name="Suzuki Y."/>
            <person name="Inagaki F."/>
            <person name="Takai K."/>
            <person name="Nealson K.H."/>
            <person name="Horikoshi K."/>
        </authorList>
    </citation>
    <scope>NUCLEOTIDE SEQUENCE</scope>
</reference>
<dbReference type="InterPro" id="IPR029119">
    <property type="entry name" value="MutY_C"/>
</dbReference>
<dbReference type="EC" id="3.2.2.31" evidence="4 14"/>
<reference evidence="16" key="2">
    <citation type="journal article" date="2012" name="PLoS ONE">
        <title>A Deeply Branching Thermophilic Bacterium with an Ancient Acetyl-CoA Pathway Dominates a Subsurface Ecosystem.</title>
        <authorList>
            <person name="Takami H."/>
            <person name="Noguchi H."/>
            <person name="Takaki Y."/>
            <person name="Uchiyama I."/>
            <person name="Toyoda A."/>
            <person name="Nishi S."/>
            <person name="Chee G.-J."/>
            <person name="Arai W."/>
            <person name="Nunoura T."/>
            <person name="Itoh T."/>
            <person name="Hattori M."/>
            <person name="Takai K."/>
        </authorList>
    </citation>
    <scope>NUCLEOTIDE SEQUENCE</scope>
</reference>
<dbReference type="FunFam" id="1.10.340.30:FF:000002">
    <property type="entry name" value="Adenine DNA glycosylase"/>
    <property type="match status" value="1"/>
</dbReference>
<dbReference type="GO" id="GO:0006284">
    <property type="term" value="P:base-excision repair"/>
    <property type="evidence" value="ECO:0007669"/>
    <property type="project" value="UniProtKB-UniRule"/>
</dbReference>
<comment type="function">
    <text evidence="2">Adenine glycosylase active on G-A mispairs. MutY also corrects error-prone DNA synthesis past GO lesions which are due to the oxidatively damaged form of guanine: 7,8-dihydro-8-oxoguanine (8-oxo-dGTP).</text>
</comment>
<dbReference type="GO" id="GO:0051539">
    <property type="term" value="F:4 iron, 4 sulfur cluster binding"/>
    <property type="evidence" value="ECO:0007669"/>
    <property type="project" value="UniProtKB-UniRule"/>
</dbReference>
<keyword evidence="13 14" id="KW-0326">Glycosidase</keyword>
<evidence type="ECO:0000256" key="9">
    <source>
        <dbReference type="ARBA" id="ARBA00022801"/>
    </source>
</evidence>
<dbReference type="PROSITE" id="PS00764">
    <property type="entry name" value="ENDONUCLEASE_III_1"/>
    <property type="match status" value="1"/>
</dbReference>
<dbReference type="PANTHER" id="PTHR42944">
    <property type="entry name" value="ADENINE DNA GLYCOSYLASE"/>
    <property type="match status" value="1"/>
</dbReference>
<dbReference type="NCBIfam" id="TIGR01084">
    <property type="entry name" value="mutY"/>
    <property type="match status" value="1"/>
</dbReference>
<evidence type="ECO:0000259" key="15">
    <source>
        <dbReference type="SMART" id="SM00478"/>
    </source>
</evidence>
<dbReference type="SUPFAM" id="SSF55811">
    <property type="entry name" value="Nudix"/>
    <property type="match status" value="1"/>
</dbReference>
<evidence type="ECO:0000256" key="4">
    <source>
        <dbReference type="ARBA" id="ARBA00012045"/>
    </source>
</evidence>
<evidence type="ECO:0000256" key="6">
    <source>
        <dbReference type="ARBA" id="ARBA00022485"/>
    </source>
</evidence>
<evidence type="ECO:0000256" key="13">
    <source>
        <dbReference type="ARBA" id="ARBA00023295"/>
    </source>
</evidence>
<keyword evidence="8 14" id="KW-0227">DNA damage</keyword>
<dbReference type="Gene3D" id="3.90.79.10">
    <property type="entry name" value="Nucleoside Triphosphate Pyrophosphohydrolase"/>
    <property type="match status" value="1"/>
</dbReference>
<dbReference type="SUPFAM" id="SSF48150">
    <property type="entry name" value="DNA-glycosylase"/>
    <property type="match status" value="1"/>
</dbReference>
<dbReference type="Pfam" id="PF00730">
    <property type="entry name" value="HhH-GPD"/>
    <property type="match status" value="1"/>
</dbReference>
<evidence type="ECO:0000256" key="8">
    <source>
        <dbReference type="ARBA" id="ARBA00022763"/>
    </source>
</evidence>
<feature type="domain" description="HhH-GPD" evidence="15">
    <location>
        <begin position="44"/>
        <end position="195"/>
    </location>
</feature>
<dbReference type="InterPro" id="IPR015797">
    <property type="entry name" value="NUDIX_hydrolase-like_dom_sf"/>
</dbReference>
<dbReference type="InterPro" id="IPR003265">
    <property type="entry name" value="HhH-GPD_domain"/>
</dbReference>
<organism evidence="16">
    <name type="scientific">uncultured Chloroflexota bacterium</name>
    <dbReference type="NCBI Taxonomy" id="166587"/>
    <lineage>
        <taxon>Bacteria</taxon>
        <taxon>Bacillati</taxon>
        <taxon>Chloroflexota</taxon>
        <taxon>environmental samples</taxon>
    </lineage>
</organism>
<dbReference type="InterPro" id="IPR004035">
    <property type="entry name" value="Endouclease-III_FeS-bd_BS"/>
</dbReference>
<dbReference type="GO" id="GO:0032357">
    <property type="term" value="F:oxidized purine DNA binding"/>
    <property type="evidence" value="ECO:0007669"/>
    <property type="project" value="TreeGrafter"/>
</dbReference>
<dbReference type="CDD" id="cd03431">
    <property type="entry name" value="NUDIX_DNA_Glycosylase_C-MutY"/>
    <property type="match status" value="1"/>
</dbReference>
<evidence type="ECO:0000256" key="14">
    <source>
        <dbReference type="RuleBase" id="RU365096"/>
    </source>
</evidence>
<dbReference type="Gene3D" id="1.10.1670.10">
    <property type="entry name" value="Helix-hairpin-Helix base-excision DNA repair enzymes (C-terminal)"/>
    <property type="match status" value="1"/>
</dbReference>
<dbReference type="GO" id="GO:0035485">
    <property type="term" value="F:adenine/guanine mispair binding"/>
    <property type="evidence" value="ECO:0007669"/>
    <property type="project" value="TreeGrafter"/>
</dbReference>
<dbReference type="Pfam" id="PF14815">
    <property type="entry name" value="NUDIX_4"/>
    <property type="match status" value="1"/>
</dbReference>
<dbReference type="AlphaFoldDB" id="H5SF24"/>
<dbReference type="PANTHER" id="PTHR42944:SF1">
    <property type="entry name" value="ADENINE DNA GLYCOSYLASE"/>
    <property type="match status" value="1"/>
</dbReference>
<evidence type="ECO:0000256" key="5">
    <source>
        <dbReference type="ARBA" id="ARBA00022023"/>
    </source>
</evidence>
<evidence type="ECO:0000256" key="7">
    <source>
        <dbReference type="ARBA" id="ARBA00022723"/>
    </source>
</evidence>
<evidence type="ECO:0000256" key="12">
    <source>
        <dbReference type="ARBA" id="ARBA00023204"/>
    </source>
</evidence>
<sequence length="352" mass="39683">MQEAGAASSGNLGEALLEWYRHHQRKLPWRGLSDAYAIWVAEVMLQQTRVETVIPYFERWMKRFPNVAVLAEASEEEVLRLWEGLGYYQRARNLHRAAQRLVKEYGGALPAQVEVLRTLPGIGAYTAAAIASFAFGQDEIALDGNLKRVLARLSDLEAPLEARTAQKELEAFARRHLPKGHSAEFNQALMDLGAEICLPERPLCETCPFQCFCLAYQRGTVLLRPVPATRRAVPWRIQISAVMLQGGNVLLRRRPSQGLLGGLWTFPSAFLEAEEAASTASLFEAEGLLLELEKKLGDLRHAYTHFRLRVEIWHCRLLAEPGPSFSWVALEQLTAYPMGKIDRQIARLLQQL</sequence>
<proteinExistence type="inferred from homology"/>
<keyword evidence="9" id="KW-0378">Hydrolase</keyword>
<protein>
    <recommendedName>
        <fullName evidence="5 14">Adenine DNA glycosylase</fullName>
        <ecNumber evidence="4 14">3.2.2.31</ecNumber>
    </recommendedName>
</protein>
<comment type="cofactor">
    <cofactor evidence="14">
        <name>[4Fe-4S] cluster</name>
        <dbReference type="ChEBI" id="CHEBI:49883"/>
    </cofactor>
    <text evidence="14">Binds 1 [4Fe-4S] cluster.</text>
</comment>
<dbReference type="InterPro" id="IPR004036">
    <property type="entry name" value="Endonuclease-III-like_CS2"/>
</dbReference>
<evidence type="ECO:0000256" key="1">
    <source>
        <dbReference type="ARBA" id="ARBA00000843"/>
    </source>
</evidence>